<dbReference type="PANTHER" id="PTHR22192">
    <property type="entry name" value="SPERIOLIN"/>
    <property type="match status" value="1"/>
</dbReference>
<dbReference type="InterPro" id="IPR029384">
    <property type="entry name" value="Speriolin_C"/>
</dbReference>
<feature type="region of interest" description="Disordered" evidence="1">
    <location>
        <begin position="487"/>
        <end position="521"/>
    </location>
</feature>
<feature type="compositionally biased region" description="Polar residues" evidence="1">
    <location>
        <begin position="325"/>
        <end position="351"/>
    </location>
</feature>
<dbReference type="PANTHER" id="PTHR22192:SF17">
    <property type="entry name" value="SPERIOLIN-LIKE PROTEIN"/>
    <property type="match status" value="1"/>
</dbReference>
<proteinExistence type="predicted"/>
<dbReference type="AlphaFoldDB" id="A0A210PWF2"/>
<gene>
    <name evidence="3" type="ORF">KP79_PYT13353</name>
</gene>
<dbReference type="Pfam" id="PF15059">
    <property type="entry name" value="Speriolin_C"/>
    <property type="match status" value="1"/>
</dbReference>
<feature type="compositionally biased region" description="Low complexity" evidence="1">
    <location>
        <begin position="512"/>
        <end position="521"/>
    </location>
</feature>
<dbReference type="Proteomes" id="UP000242188">
    <property type="component" value="Unassembled WGS sequence"/>
</dbReference>
<evidence type="ECO:0000259" key="2">
    <source>
        <dbReference type="Pfam" id="PF15059"/>
    </source>
</evidence>
<evidence type="ECO:0000313" key="4">
    <source>
        <dbReference type="Proteomes" id="UP000242188"/>
    </source>
</evidence>
<dbReference type="OrthoDB" id="6114770at2759"/>
<evidence type="ECO:0000313" key="3">
    <source>
        <dbReference type="EMBL" id="OWF40782.1"/>
    </source>
</evidence>
<feature type="compositionally biased region" description="Polar residues" evidence="1">
    <location>
        <begin position="200"/>
        <end position="209"/>
    </location>
</feature>
<reference evidence="3 4" key="1">
    <citation type="journal article" date="2017" name="Nat. Ecol. Evol.">
        <title>Scallop genome provides insights into evolution of bilaterian karyotype and development.</title>
        <authorList>
            <person name="Wang S."/>
            <person name="Zhang J."/>
            <person name="Jiao W."/>
            <person name="Li J."/>
            <person name="Xun X."/>
            <person name="Sun Y."/>
            <person name="Guo X."/>
            <person name="Huan P."/>
            <person name="Dong B."/>
            <person name="Zhang L."/>
            <person name="Hu X."/>
            <person name="Sun X."/>
            <person name="Wang J."/>
            <person name="Zhao C."/>
            <person name="Wang Y."/>
            <person name="Wang D."/>
            <person name="Huang X."/>
            <person name="Wang R."/>
            <person name="Lv J."/>
            <person name="Li Y."/>
            <person name="Zhang Z."/>
            <person name="Liu B."/>
            <person name="Lu W."/>
            <person name="Hui Y."/>
            <person name="Liang J."/>
            <person name="Zhou Z."/>
            <person name="Hou R."/>
            <person name="Li X."/>
            <person name="Liu Y."/>
            <person name="Li H."/>
            <person name="Ning X."/>
            <person name="Lin Y."/>
            <person name="Zhao L."/>
            <person name="Xing Q."/>
            <person name="Dou J."/>
            <person name="Li Y."/>
            <person name="Mao J."/>
            <person name="Guo H."/>
            <person name="Dou H."/>
            <person name="Li T."/>
            <person name="Mu C."/>
            <person name="Jiang W."/>
            <person name="Fu Q."/>
            <person name="Fu X."/>
            <person name="Miao Y."/>
            <person name="Liu J."/>
            <person name="Yu Q."/>
            <person name="Li R."/>
            <person name="Liao H."/>
            <person name="Li X."/>
            <person name="Kong Y."/>
            <person name="Jiang Z."/>
            <person name="Chourrout D."/>
            <person name="Li R."/>
            <person name="Bao Z."/>
        </authorList>
    </citation>
    <scope>NUCLEOTIDE SEQUENCE [LARGE SCALE GENOMIC DNA]</scope>
    <source>
        <strain evidence="3 4">PY_sf001</strain>
    </source>
</reference>
<dbReference type="InterPro" id="IPR026715">
    <property type="entry name" value="SPATC1"/>
</dbReference>
<comment type="caution">
    <text evidence="3">The sequence shown here is derived from an EMBL/GenBank/DDBJ whole genome shotgun (WGS) entry which is preliminary data.</text>
</comment>
<feature type="compositionally biased region" description="Low complexity" evidence="1">
    <location>
        <begin position="154"/>
        <end position="172"/>
    </location>
</feature>
<keyword evidence="4" id="KW-1185">Reference proteome</keyword>
<feature type="compositionally biased region" description="Low complexity" evidence="1">
    <location>
        <begin position="301"/>
        <end position="324"/>
    </location>
</feature>
<dbReference type="GO" id="GO:0005813">
    <property type="term" value="C:centrosome"/>
    <property type="evidence" value="ECO:0007669"/>
    <property type="project" value="TreeGrafter"/>
</dbReference>
<dbReference type="STRING" id="6573.A0A210PWF2"/>
<protein>
    <submittedName>
        <fullName evidence="3">Speriolin</fullName>
    </submittedName>
</protein>
<dbReference type="EMBL" id="NEDP02005445">
    <property type="protein sequence ID" value="OWF40782.1"/>
    <property type="molecule type" value="Genomic_DNA"/>
</dbReference>
<feature type="compositionally biased region" description="Polar residues" evidence="1">
    <location>
        <begin position="137"/>
        <end position="148"/>
    </location>
</feature>
<feature type="domain" description="Speriolin C-terminal" evidence="2">
    <location>
        <begin position="567"/>
        <end position="722"/>
    </location>
</feature>
<accession>A0A210PWF2</accession>
<evidence type="ECO:0000256" key="1">
    <source>
        <dbReference type="SAM" id="MobiDB-lite"/>
    </source>
</evidence>
<sequence length="722" mass="79804">MSVWNDRFQTLGPGDLFSQTLPGAAEVLRSENTLPKGADRVLWTENARLKEENRQLRKCLVSMSENASLRTAHVLASLLVWSDEQMTGQAKKFLATDTVNNDDVKMKPSPAVSPFRPISPGPMQQSNQYSHDPPKEFSSTMSNRSYQYASVPPTQNSQYTYGSTQQTSQHGSVPNRQSRHFSDRDSSALISVPPKDGSLESAQRLQISGASKKESPRRYSPSNDTDDVPFVVLMPSTPTPADRRQISRSPIPSNRSPVPSGRPPLPRNKSPVPSGGSHLPRSKSPVPSGRSPLPRSKSPVPSGRSPLPRSQSPLQRSRSPVQRSMTTGQSGNKVPTPTVNNRREQPYTNRRNTMETKSAERTSNLKYPDPASDIDDRLEKLLSRQITIEEYAPMSATGQGQYQTHFEMPGSSFSVGIGDRRVAVSGYLDQTGSEGYGSVPSSLGQFGQPERLSSENIKSGLDVGQYGGDTARAASFPASVTRKAVGDPIATSTPVRPAKPGSTADAGHYGDSLEQSLSSQKQSVTASRITASSNVLNRPIDSVIGFKPILTESRCQKIAKIRASKRLVGEIAFQLDRRILEHVFSWKSVSDKEKRKRYYGYSIANTGQMIRKEATDEMGKVNVRKEIEMRYRFDFIMKTLSSFGYNLEKHGQFSQDMVNNYGLLNAPPDKQTVEDFGLEDPVILRVLLSKLLRSDAELQNELVLLDCLCLLAHDDRKPIFLW</sequence>
<name>A0A210PWF2_MIZYE</name>
<feature type="region of interest" description="Disordered" evidence="1">
    <location>
        <begin position="101"/>
        <end position="372"/>
    </location>
</feature>
<feature type="compositionally biased region" description="Low complexity" evidence="1">
    <location>
        <begin position="247"/>
        <end position="259"/>
    </location>
</feature>
<organism evidence="3 4">
    <name type="scientific">Mizuhopecten yessoensis</name>
    <name type="common">Japanese scallop</name>
    <name type="synonym">Patinopecten yessoensis</name>
    <dbReference type="NCBI Taxonomy" id="6573"/>
    <lineage>
        <taxon>Eukaryota</taxon>
        <taxon>Metazoa</taxon>
        <taxon>Spiralia</taxon>
        <taxon>Lophotrochozoa</taxon>
        <taxon>Mollusca</taxon>
        <taxon>Bivalvia</taxon>
        <taxon>Autobranchia</taxon>
        <taxon>Pteriomorphia</taxon>
        <taxon>Pectinida</taxon>
        <taxon>Pectinoidea</taxon>
        <taxon>Pectinidae</taxon>
        <taxon>Mizuhopecten</taxon>
    </lineage>
</organism>